<comment type="cofactor">
    <cofactor evidence="1 5 6">
        <name>pyridoxal 5'-phosphate</name>
        <dbReference type="ChEBI" id="CHEBI:597326"/>
    </cofactor>
</comment>
<feature type="modified residue" description="N6-(pyridoxal phosphate)lysine" evidence="5">
    <location>
        <position position="292"/>
    </location>
</feature>
<evidence type="ECO:0000313" key="8">
    <source>
        <dbReference type="Proteomes" id="UP000228621"/>
    </source>
</evidence>
<evidence type="ECO:0000256" key="6">
    <source>
        <dbReference type="RuleBase" id="RU000382"/>
    </source>
</evidence>
<dbReference type="InterPro" id="IPR015422">
    <property type="entry name" value="PyrdxlP-dep_Trfase_small"/>
</dbReference>
<dbReference type="PANTHER" id="PTHR11999">
    <property type="entry name" value="GROUP II PYRIDOXAL-5-PHOSPHATE DECARBOXYLASE"/>
    <property type="match status" value="1"/>
</dbReference>
<dbReference type="InterPro" id="IPR021115">
    <property type="entry name" value="Pyridoxal-P_BS"/>
</dbReference>
<proteinExistence type="inferred from homology"/>
<dbReference type="InterPro" id="IPR015421">
    <property type="entry name" value="PyrdxlP-dep_Trfase_major"/>
</dbReference>
<evidence type="ECO:0000256" key="3">
    <source>
        <dbReference type="ARBA" id="ARBA00022898"/>
    </source>
</evidence>
<dbReference type="EMBL" id="NKHF01000087">
    <property type="protein sequence ID" value="PCK30339.1"/>
    <property type="molecule type" value="Genomic_DNA"/>
</dbReference>
<dbReference type="GO" id="GO:0005737">
    <property type="term" value="C:cytoplasm"/>
    <property type="evidence" value="ECO:0007669"/>
    <property type="project" value="TreeGrafter"/>
</dbReference>
<keyword evidence="4 6" id="KW-0456">Lyase</keyword>
<evidence type="ECO:0000256" key="4">
    <source>
        <dbReference type="ARBA" id="ARBA00023239"/>
    </source>
</evidence>
<organism evidence="7 8">
    <name type="scientific">Pseudoalteromonas piscicida</name>
    <dbReference type="NCBI Taxonomy" id="43662"/>
    <lineage>
        <taxon>Bacteria</taxon>
        <taxon>Pseudomonadati</taxon>
        <taxon>Pseudomonadota</taxon>
        <taxon>Gammaproteobacteria</taxon>
        <taxon>Alteromonadales</taxon>
        <taxon>Pseudoalteromonadaceae</taxon>
        <taxon>Pseudoalteromonas</taxon>
    </lineage>
</organism>
<dbReference type="RefSeq" id="WP_099643395.1">
    <property type="nucleotide sequence ID" value="NZ_NKHF01000087.1"/>
</dbReference>
<comment type="caution">
    <text evidence="7">The sequence shown here is derived from an EMBL/GenBank/DDBJ whole genome shotgun (WGS) entry which is preliminary data.</text>
</comment>
<dbReference type="InterPro" id="IPR010977">
    <property type="entry name" value="Aromatic_deC"/>
</dbReference>
<evidence type="ECO:0000256" key="1">
    <source>
        <dbReference type="ARBA" id="ARBA00001933"/>
    </source>
</evidence>
<dbReference type="InterPro" id="IPR015424">
    <property type="entry name" value="PyrdxlP-dep_Trfase"/>
</dbReference>
<keyword evidence="8" id="KW-1185">Reference proteome</keyword>
<accession>A0A2A5JLY2</accession>
<sequence length="460" mass="50033">MTMIHNQWQALPQLLTEFSKLTEAFIQSSNSRPVAGQDIAPPDLTLTESGIEFESLIEVFSKQVVPNLSTSTGPRYWGFVTGGATPIATFADWLVSTYDQNVSKGDGSIATNIERQAIRWLTELFDLPASFDGLFTTGATAANYLGAVIARQFAGHQQGINVAEDGAFGLEIDVFCATPHASMIKALGLAGLGRNQITRVATQVGNEATDIAALASALAKSNAKGKVVIASAATVTGTNFDDLIQIRNLCDKHQAWLHVDAAFGIFERLVAGSEGRTKGLELADSITLDAHKWLNVPYDCGIFLTRHLHYLVESCDVPAPYLVTSKADPDFFSMGIENSRRFRALPVWMSLLAYGKDGIRQWVSKNIAQTKQLADWFADSPDYDLVYYGELNVVLFKPSGKDDAATTALLHAINTDGRIFVSPGKWQGQKVIRAALSNWQTEQVDLDIAKSALTELARAL</sequence>
<dbReference type="Gene3D" id="3.40.640.10">
    <property type="entry name" value="Type I PLP-dependent aspartate aminotransferase-like (Major domain)"/>
    <property type="match status" value="1"/>
</dbReference>
<comment type="similarity">
    <text evidence="2 6">Belongs to the group II decarboxylase family.</text>
</comment>
<gene>
    <name evidence="7" type="ORF">CEX98_17945</name>
</gene>
<dbReference type="GO" id="GO:0030170">
    <property type="term" value="F:pyridoxal phosphate binding"/>
    <property type="evidence" value="ECO:0007669"/>
    <property type="project" value="InterPro"/>
</dbReference>
<keyword evidence="7" id="KW-0808">Transferase</keyword>
<evidence type="ECO:0000256" key="5">
    <source>
        <dbReference type="PIRSR" id="PIRSR602129-50"/>
    </source>
</evidence>
<dbReference type="AlphaFoldDB" id="A0A2A5JLY2"/>
<name>A0A2A5JLY2_PSEO7</name>
<dbReference type="GO" id="GO:0019752">
    <property type="term" value="P:carboxylic acid metabolic process"/>
    <property type="evidence" value="ECO:0007669"/>
    <property type="project" value="InterPro"/>
</dbReference>
<dbReference type="Gene3D" id="3.90.1150.10">
    <property type="entry name" value="Aspartate Aminotransferase, domain 1"/>
    <property type="match status" value="1"/>
</dbReference>
<keyword evidence="7" id="KW-0032">Aminotransferase</keyword>
<reference evidence="8" key="1">
    <citation type="journal article" date="2019" name="Genome Announc.">
        <title>Draft Genome Sequence of Pseudoalteromonas piscicida Strain 36Y ROTHPW, an Hypersaline Seawater Isolate from the South Coast of Sonora, Mexico.</title>
        <authorList>
            <person name="Sanchez-Diaz R."/>
            <person name="Molina-Garza Z.J."/>
            <person name="Cruz-Suarez L.E."/>
            <person name="Selvin J."/>
            <person name="Kiran G.S."/>
            <person name="Ibarra-Gamez J.C."/>
            <person name="Gomez-Gil B."/>
            <person name="Galaviz-Silva L."/>
        </authorList>
    </citation>
    <scope>NUCLEOTIDE SEQUENCE [LARGE SCALE GENOMIC DNA]</scope>
    <source>
        <strain evidence="8">36Y_RITHPW</strain>
    </source>
</reference>
<protein>
    <submittedName>
        <fullName evidence="7">Aspartate aminotransferase family protein</fullName>
    </submittedName>
</protein>
<evidence type="ECO:0000313" key="7">
    <source>
        <dbReference type="EMBL" id="PCK30339.1"/>
    </source>
</evidence>
<dbReference type="GO" id="GO:0016831">
    <property type="term" value="F:carboxy-lyase activity"/>
    <property type="evidence" value="ECO:0007669"/>
    <property type="project" value="InterPro"/>
</dbReference>
<dbReference type="SUPFAM" id="SSF53383">
    <property type="entry name" value="PLP-dependent transferases"/>
    <property type="match status" value="1"/>
</dbReference>
<dbReference type="Proteomes" id="UP000228621">
    <property type="component" value="Unassembled WGS sequence"/>
</dbReference>
<dbReference type="GO" id="GO:0008483">
    <property type="term" value="F:transaminase activity"/>
    <property type="evidence" value="ECO:0007669"/>
    <property type="project" value="UniProtKB-KW"/>
</dbReference>
<keyword evidence="3 5" id="KW-0663">Pyridoxal phosphate</keyword>
<dbReference type="Pfam" id="PF00282">
    <property type="entry name" value="Pyridoxal_deC"/>
    <property type="match status" value="1"/>
</dbReference>
<dbReference type="InterPro" id="IPR002129">
    <property type="entry name" value="PyrdxlP-dep_de-COase"/>
</dbReference>
<dbReference type="OrthoDB" id="9803665at2"/>
<dbReference type="PROSITE" id="PS00392">
    <property type="entry name" value="DDC_GAD_HDC_YDC"/>
    <property type="match status" value="1"/>
</dbReference>
<evidence type="ECO:0000256" key="2">
    <source>
        <dbReference type="ARBA" id="ARBA00009533"/>
    </source>
</evidence>
<dbReference type="PANTHER" id="PTHR11999:SF165">
    <property type="entry name" value="DECARBOXYLASE, PUTATIVE (AFU_ORTHOLOGUE AFUA_2G04980)-RELATED"/>
    <property type="match status" value="1"/>
</dbReference>